<dbReference type="InterPro" id="IPR003660">
    <property type="entry name" value="HAMP_dom"/>
</dbReference>
<dbReference type="Proteomes" id="UP000077857">
    <property type="component" value="Unassembled WGS sequence"/>
</dbReference>
<dbReference type="RefSeq" id="WP_064040096.1">
    <property type="nucleotide sequence ID" value="NZ_LUUJ01000062.1"/>
</dbReference>
<feature type="transmembrane region" description="Helical" evidence="7">
    <location>
        <begin position="186"/>
        <end position="206"/>
    </location>
</feature>
<dbReference type="AlphaFoldDB" id="A0A177NJD9"/>
<dbReference type="Pfam" id="PF08448">
    <property type="entry name" value="PAS_4"/>
    <property type="match status" value="1"/>
</dbReference>
<keyword evidence="2" id="KW-0488">Methylation</keyword>
<evidence type="ECO:0000259" key="9">
    <source>
        <dbReference type="PROSITE" id="PS50112"/>
    </source>
</evidence>
<evidence type="ECO:0000256" key="5">
    <source>
        <dbReference type="PROSITE-ProRule" id="PRU00284"/>
    </source>
</evidence>
<dbReference type="InterPro" id="IPR013656">
    <property type="entry name" value="PAS_4"/>
</dbReference>
<feature type="domain" description="PAS" evidence="9">
    <location>
        <begin position="21"/>
        <end position="60"/>
    </location>
</feature>
<comment type="caution">
    <text evidence="10">The sequence shown here is derived from an EMBL/GenBank/DDBJ whole genome shotgun (WGS) entry which is preliminary data.</text>
</comment>
<dbReference type="Pfam" id="PF00015">
    <property type="entry name" value="MCPsignal"/>
    <property type="match status" value="1"/>
</dbReference>
<dbReference type="PROSITE" id="PS50111">
    <property type="entry name" value="CHEMOTAXIS_TRANSDUC_2"/>
    <property type="match status" value="1"/>
</dbReference>
<comment type="subcellular location">
    <subcellularLocation>
        <location evidence="1">Membrane</location>
    </subcellularLocation>
</comment>
<keyword evidence="7" id="KW-0472">Membrane</keyword>
<keyword evidence="7" id="KW-1133">Transmembrane helix</keyword>
<evidence type="ECO:0000256" key="3">
    <source>
        <dbReference type="ARBA" id="ARBA00023224"/>
    </source>
</evidence>
<dbReference type="PRINTS" id="PR00260">
    <property type="entry name" value="CHEMTRNSDUCR"/>
</dbReference>
<dbReference type="Gene3D" id="6.10.340.10">
    <property type="match status" value="1"/>
</dbReference>
<dbReference type="OrthoDB" id="9765776at2"/>
<evidence type="ECO:0000256" key="6">
    <source>
        <dbReference type="SAM" id="MobiDB-lite"/>
    </source>
</evidence>
<dbReference type="CDD" id="cd11386">
    <property type="entry name" value="MCP_signal"/>
    <property type="match status" value="1"/>
</dbReference>
<dbReference type="GO" id="GO:0004888">
    <property type="term" value="F:transmembrane signaling receptor activity"/>
    <property type="evidence" value="ECO:0007669"/>
    <property type="project" value="InterPro"/>
</dbReference>
<name>A0A177NJD9_9GAMM</name>
<feature type="transmembrane region" description="Helical" evidence="7">
    <location>
        <begin position="161"/>
        <end position="180"/>
    </location>
</feature>
<sequence length="782" mass="85881">MKLNHPVTDREVLMKPGTILVTRTNLKGVITYANDAFIEISGFSKDELIGSNHNVVRHPDMPSAAFADLWMCLKNGKPWTAPVKNRTKSGDYYWVEANVTPVFKNGKVQEYLSVRYAPSREQIAQAESLYEKLNANKANMRPKGLVAAIKKISEIGFWKKVAIIYLIFLLPTLNSIYGHYVEQKYLEMSLFLGLATFASVMGYMLMNSVIKAFEKAIGICYRMADEQFRNSIDLDRGDEIGDFYRALYGMQVKLNSDLAFSKQVASEAMRIKQALDNVQSCVMVANNDLDIIYMNKTVSEMFQNAQQDIRKQLPKFDASNLLGANIDQFHKNPGHQRQLLANLNATFSSALVIGDRHMNIVANPVRNDENERIGVVVEWLDRTHEVKIEQEIAGIVEAVKAGELSSRIELADKRGFFEKLSEGINELTDVIENVFRDIGSTMQSMAAGDLTNRITSEYEGVYLNCKNDINATIDKLNEIFGQVSESAHFINNSSQEIASGNNNLSQRAEQQAANLEQTAASMEELTSTVKNNADNAQQANLVANNAKELAEKGGNVVKAAVSAMQEINESSNKIADIIGVIDEIAFQTNLLALNASVEAARAGEQGRGFSVVATEVRNLAQRSATAARESKELIQNSVQKVRAGTEFVNETGKALTEIVAGVKKVGDIVAQIADASVEQSAGIGQVNQAVAQMDEITQQNAALAEEASAASISMSDLSTNMVEMLAFFKTEKNAGQHPVAQRGHATGAVRTEPARTVSAPASNSQPAFVSRSNDTDDEWQDF</sequence>
<evidence type="ECO:0000256" key="2">
    <source>
        <dbReference type="ARBA" id="ARBA00022481"/>
    </source>
</evidence>
<keyword evidence="3 5" id="KW-0807">Transducer</keyword>
<dbReference type="SMART" id="SM00283">
    <property type="entry name" value="MA"/>
    <property type="match status" value="1"/>
</dbReference>
<feature type="domain" description="Methyl-accepting transducer" evidence="8">
    <location>
        <begin position="486"/>
        <end position="715"/>
    </location>
</feature>
<proteinExistence type="inferred from homology"/>
<protein>
    <submittedName>
        <fullName evidence="10">Chemotaxis protein</fullName>
    </submittedName>
</protein>
<dbReference type="FunFam" id="3.30.450.20:FF:000075">
    <property type="entry name" value="Methyl-accepting chemotaxis protein"/>
    <property type="match status" value="1"/>
</dbReference>
<evidence type="ECO:0000256" key="1">
    <source>
        <dbReference type="ARBA" id="ARBA00004370"/>
    </source>
</evidence>
<dbReference type="SUPFAM" id="SSF58104">
    <property type="entry name" value="Methyl-accepting chemotaxis protein (MCP) signaling domain"/>
    <property type="match status" value="1"/>
</dbReference>
<feature type="compositionally biased region" description="Polar residues" evidence="6">
    <location>
        <begin position="759"/>
        <end position="772"/>
    </location>
</feature>
<accession>A0A177NJD9</accession>
<reference evidence="10 11" key="1">
    <citation type="submission" date="2016-03" db="EMBL/GenBank/DDBJ databases">
        <authorList>
            <person name="Ploux O."/>
        </authorList>
    </citation>
    <scope>NUCLEOTIDE SEQUENCE [LARGE SCALE GENOMIC DNA]</scope>
    <source>
        <strain evidence="10 11">R-45378</strain>
    </source>
</reference>
<dbReference type="Gene3D" id="1.10.287.950">
    <property type="entry name" value="Methyl-accepting chemotaxis protein"/>
    <property type="match status" value="1"/>
</dbReference>
<dbReference type="Gene3D" id="3.30.450.20">
    <property type="entry name" value="PAS domain"/>
    <property type="match status" value="2"/>
</dbReference>
<dbReference type="PROSITE" id="PS50112">
    <property type="entry name" value="PAS"/>
    <property type="match status" value="1"/>
</dbReference>
<organism evidence="10 11">
    <name type="scientific">Methylomonas koyamae</name>
    <dbReference type="NCBI Taxonomy" id="702114"/>
    <lineage>
        <taxon>Bacteria</taxon>
        <taxon>Pseudomonadati</taxon>
        <taxon>Pseudomonadota</taxon>
        <taxon>Gammaproteobacteria</taxon>
        <taxon>Methylococcales</taxon>
        <taxon>Methylococcaceae</taxon>
        <taxon>Methylomonas</taxon>
    </lineage>
</organism>
<dbReference type="InterPro" id="IPR013655">
    <property type="entry name" value="PAS_fold_3"/>
</dbReference>
<dbReference type="SMART" id="SM00091">
    <property type="entry name" value="PAS"/>
    <property type="match status" value="2"/>
</dbReference>
<dbReference type="CDD" id="cd00130">
    <property type="entry name" value="PAS"/>
    <property type="match status" value="1"/>
</dbReference>
<evidence type="ECO:0000259" key="8">
    <source>
        <dbReference type="PROSITE" id="PS50111"/>
    </source>
</evidence>
<gene>
    <name evidence="10" type="ORF">A1507_10220</name>
</gene>
<dbReference type="GO" id="GO:0007165">
    <property type="term" value="P:signal transduction"/>
    <property type="evidence" value="ECO:0007669"/>
    <property type="project" value="UniProtKB-KW"/>
</dbReference>
<evidence type="ECO:0000313" key="11">
    <source>
        <dbReference type="Proteomes" id="UP000077857"/>
    </source>
</evidence>
<dbReference type="PANTHER" id="PTHR43531">
    <property type="entry name" value="PROTEIN ICFG"/>
    <property type="match status" value="1"/>
</dbReference>
<keyword evidence="7" id="KW-0812">Transmembrane</keyword>
<dbReference type="InterPro" id="IPR000014">
    <property type="entry name" value="PAS"/>
</dbReference>
<dbReference type="InterPro" id="IPR004089">
    <property type="entry name" value="MCPsignal_dom"/>
</dbReference>
<evidence type="ECO:0000256" key="7">
    <source>
        <dbReference type="SAM" id="Phobius"/>
    </source>
</evidence>
<dbReference type="Pfam" id="PF08447">
    <property type="entry name" value="PAS_3"/>
    <property type="match status" value="1"/>
</dbReference>
<dbReference type="GO" id="GO:0006935">
    <property type="term" value="P:chemotaxis"/>
    <property type="evidence" value="ECO:0007669"/>
    <property type="project" value="InterPro"/>
</dbReference>
<feature type="region of interest" description="Disordered" evidence="6">
    <location>
        <begin position="736"/>
        <end position="782"/>
    </location>
</feature>
<evidence type="ECO:0000313" key="10">
    <source>
        <dbReference type="EMBL" id="OAI18107.1"/>
    </source>
</evidence>
<dbReference type="InterPro" id="IPR051310">
    <property type="entry name" value="MCP_chemotaxis"/>
</dbReference>
<dbReference type="InterPro" id="IPR035965">
    <property type="entry name" value="PAS-like_dom_sf"/>
</dbReference>
<dbReference type="GO" id="GO:0005886">
    <property type="term" value="C:plasma membrane"/>
    <property type="evidence" value="ECO:0007669"/>
    <property type="project" value="TreeGrafter"/>
</dbReference>
<dbReference type="EMBL" id="LUUJ01000062">
    <property type="protein sequence ID" value="OAI18107.1"/>
    <property type="molecule type" value="Genomic_DNA"/>
</dbReference>
<dbReference type="PANTHER" id="PTHR43531:SF14">
    <property type="entry name" value="METHYL-ACCEPTING CHEMOTAXIS PROTEIN I-RELATED"/>
    <property type="match status" value="1"/>
</dbReference>
<dbReference type="Pfam" id="PF18947">
    <property type="entry name" value="HAMP_2"/>
    <property type="match status" value="1"/>
</dbReference>
<dbReference type="SUPFAM" id="SSF55785">
    <property type="entry name" value="PYP-like sensor domain (PAS domain)"/>
    <property type="match status" value="1"/>
</dbReference>
<evidence type="ECO:0000256" key="4">
    <source>
        <dbReference type="ARBA" id="ARBA00029447"/>
    </source>
</evidence>
<dbReference type="NCBIfam" id="TIGR00229">
    <property type="entry name" value="sensory_box"/>
    <property type="match status" value="1"/>
</dbReference>
<dbReference type="InterPro" id="IPR004090">
    <property type="entry name" value="Chemotax_Me-accpt_rcpt"/>
</dbReference>
<dbReference type="FunFam" id="1.10.287.950:FF:000001">
    <property type="entry name" value="Methyl-accepting chemotaxis sensory transducer"/>
    <property type="match status" value="1"/>
</dbReference>
<comment type="similarity">
    <text evidence="4">Belongs to the methyl-accepting chemotaxis (MCP) protein family.</text>
</comment>